<gene>
    <name evidence="1" type="ORF">E3J62_06420</name>
</gene>
<evidence type="ECO:0008006" key="3">
    <source>
        <dbReference type="Google" id="ProtNLM"/>
    </source>
</evidence>
<name>A0A523UU51_UNCT6</name>
<proteinExistence type="predicted"/>
<accession>A0A523UU51</accession>
<dbReference type="SUPFAM" id="SSF56925">
    <property type="entry name" value="OMPA-like"/>
    <property type="match status" value="1"/>
</dbReference>
<organism evidence="1 2">
    <name type="scientific">candidate division TA06 bacterium</name>
    <dbReference type="NCBI Taxonomy" id="2250710"/>
    <lineage>
        <taxon>Bacteria</taxon>
        <taxon>Bacteria division TA06</taxon>
    </lineage>
</organism>
<dbReference type="Proteomes" id="UP000315525">
    <property type="component" value="Unassembled WGS sequence"/>
</dbReference>
<dbReference type="AlphaFoldDB" id="A0A523UU51"/>
<dbReference type="InterPro" id="IPR011250">
    <property type="entry name" value="OMP/PagP_B-barrel"/>
</dbReference>
<comment type="caution">
    <text evidence="1">The sequence shown here is derived from an EMBL/GenBank/DDBJ whole genome shotgun (WGS) entry which is preliminary data.</text>
</comment>
<sequence length="205" mass="22529">MRHAIAVFVLLGLALVFIPFTACGQNLQKGVFLNPMGLVLGGLSYLEYEHELVPQGYLFVRADLIKYSEEEEEVEGYIDVYRTEYTESGIGPGLGVGTRYYFLPAQYGFSPYGSVGMDFLFVSWEWEETSYQMDGSIYERYDGDGSTTALAFHFGAGVDIRMNEFAIQGGIIAGSLLLEGEGSQGEELSGSGFFVGLAVALGYRF</sequence>
<protein>
    <recommendedName>
        <fullName evidence="3">Outer membrane protein beta-barrel domain-containing protein</fullName>
    </recommendedName>
</protein>
<evidence type="ECO:0000313" key="2">
    <source>
        <dbReference type="Proteomes" id="UP000315525"/>
    </source>
</evidence>
<evidence type="ECO:0000313" key="1">
    <source>
        <dbReference type="EMBL" id="TET45801.1"/>
    </source>
</evidence>
<reference evidence="1 2" key="1">
    <citation type="submission" date="2019-03" db="EMBL/GenBank/DDBJ databases">
        <title>Metabolic potential of uncultured bacteria and archaea associated with petroleum seepage in deep-sea sediments.</title>
        <authorList>
            <person name="Dong X."/>
            <person name="Hubert C."/>
        </authorList>
    </citation>
    <scope>NUCLEOTIDE SEQUENCE [LARGE SCALE GENOMIC DNA]</scope>
    <source>
        <strain evidence="1">E44_bin18</strain>
    </source>
</reference>
<dbReference type="EMBL" id="SOJN01000075">
    <property type="protein sequence ID" value="TET45801.1"/>
    <property type="molecule type" value="Genomic_DNA"/>
</dbReference>